<evidence type="ECO:0000256" key="2">
    <source>
        <dbReference type="ARBA" id="ARBA00009539"/>
    </source>
</evidence>
<comment type="similarity">
    <text evidence="2 8 9">Belongs to the dihydrofolate reductase family.</text>
</comment>
<dbReference type="KEGG" id="care:LT85_3340"/>
<dbReference type="GO" id="GO:0046452">
    <property type="term" value="P:dihydrofolate metabolic process"/>
    <property type="evidence" value="ECO:0007669"/>
    <property type="project" value="TreeGrafter"/>
</dbReference>
<dbReference type="EC" id="1.5.1.3" evidence="3 8"/>
<organism evidence="11 12">
    <name type="scientific">Collimonas arenae</name>
    <dbReference type="NCBI Taxonomy" id="279058"/>
    <lineage>
        <taxon>Bacteria</taxon>
        <taxon>Pseudomonadati</taxon>
        <taxon>Pseudomonadota</taxon>
        <taxon>Betaproteobacteria</taxon>
        <taxon>Burkholderiales</taxon>
        <taxon>Oxalobacteraceae</taxon>
        <taxon>Collimonas</taxon>
    </lineage>
</organism>
<dbReference type="PROSITE" id="PS00075">
    <property type="entry name" value="DHFR_1"/>
    <property type="match status" value="1"/>
</dbReference>
<dbReference type="EMBL" id="CP009962">
    <property type="protein sequence ID" value="AIY42498.1"/>
    <property type="molecule type" value="Genomic_DNA"/>
</dbReference>
<evidence type="ECO:0000256" key="9">
    <source>
        <dbReference type="RuleBase" id="RU004474"/>
    </source>
</evidence>
<dbReference type="PANTHER" id="PTHR48069:SF3">
    <property type="entry name" value="DIHYDROFOLATE REDUCTASE"/>
    <property type="match status" value="1"/>
</dbReference>
<dbReference type="RefSeq" id="WP_038490814.1">
    <property type="nucleotide sequence ID" value="NZ_CP009962.1"/>
</dbReference>
<evidence type="ECO:0000256" key="5">
    <source>
        <dbReference type="ARBA" id="ARBA00022857"/>
    </source>
</evidence>
<dbReference type="CDD" id="cd00209">
    <property type="entry name" value="DHFR"/>
    <property type="match status" value="1"/>
</dbReference>
<dbReference type="InterPro" id="IPR024072">
    <property type="entry name" value="DHFR-like_dom_sf"/>
</dbReference>
<name>A0A0A1FCL6_9BURK</name>
<dbReference type="FunFam" id="3.40.430.10:FF:000001">
    <property type="entry name" value="Dihydrofolate reductase"/>
    <property type="match status" value="1"/>
</dbReference>
<dbReference type="STRING" id="279058.LT85_3340"/>
<keyword evidence="6 8" id="KW-0560">Oxidoreductase</keyword>
<dbReference type="HOGENOM" id="CLU_043966_5_1_4"/>
<dbReference type="PROSITE" id="PS51330">
    <property type="entry name" value="DHFR_2"/>
    <property type="match status" value="1"/>
</dbReference>
<feature type="domain" description="DHFR" evidence="10">
    <location>
        <begin position="4"/>
        <end position="160"/>
    </location>
</feature>
<dbReference type="GO" id="GO:0070401">
    <property type="term" value="F:NADP+ binding"/>
    <property type="evidence" value="ECO:0007669"/>
    <property type="project" value="UniProtKB-ARBA"/>
</dbReference>
<protein>
    <recommendedName>
        <fullName evidence="3 8">Dihydrofolate reductase</fullName>
        <ecNumber evidence="3 8">1.5.1.3</ecNumber>
    </recommendedName>
</protein>
<dbReference type="InterPro" id="IPR001796">
    <property type="entry name" value="DHFR_dom"/>
</dbReference>
<evidence type="ECO:0000256" key="4">
    <source>
        <dbReference type="ARBA" id="ARBA00022563"/>
    </source>
</evidence>
<evidence type="ECO:0000256" key="1">
    <source>
        <dbReference type="ARBA" id="ARBA00004903"/>
    </source>
</evidence>
<evidence type="ECO:0000256" key="7">
    <source>
        <dbReference type="ARBA" id="ARBA00025067"/>
    </source>
</evidence>
<evidence type="ECO:0000256" key="6">
    <source>
        <dbReference type="ARBA" id="ARBA00023002"/>
    </source>
</evidence>
<dbReference type="GO" id="GO:0046655">
    <property type="term" value="P:folic acid metabolic process"/>
    <property type="evidence" value="ECO:0007669"/>
    <property type="project" value="TreeGrafter"/>
</dbReference>
<reference evidence="12" key="1">
    <citation type="journal article" date="2014" name="Soil Biol. Biochem.">
        <title>Structure and function of bacterial communities in ageing soils: Insights from the Mendocino ecological staircase.</title>
        <authorList>
            <person name="Uroz S."/>
            <person name="Tech J.J."/>
            <person name="Sawaya N.A."/>
            <person name="Frey-Klett P."/>
            <person name="Leveau J.H.J."/>
        </authorList>
    </citation>
    <scope>NUCLEOTIDE SEQUENCE [LARGE SCALE GENOMIC DNA]</scope>
    <source>
        <strain evidence="12">Cal35</strain>
    </source>
</reference>
<dbReference type="AlphaFoldDB" id="A0A0A1FCL6"/>
<dbReference type="Pfam" id="PF00186">
    <property type="entry name" value="DHFR_1"/>
    <property type="match status" value="1"/>
</dbReference>
<proteinExistence type="inferred from homology"/>
<dbReference type="UniPathway" id="UPA00077">
    <property type="reaction ID" value="UER00158"/>
</dbReference>
<evidence type="ECO:0000256" key="3">
    <source>
        <dbReference type="ARBA" id="ARBA00012856"/>
    </source>
</evidence>
<evidence type="ECO:0000313" key="12">
    <source>
        <dbReference type="Proteomes" id="UP000030302"/>
    </source>
</evidence>
<comment type="catalytic activity">
    <reaction evidence="8">
        <text>(6S)-5,6,7,8-tetrahydrofolate + NADP(+) = 7,8-dihydrofolate + NADPH + H(+)</text>
        <dbReference type="Rhea" id="RHEA:15009"/>
        <dbReference type="ChEBI" id="CHEBI:15378"/>
        <dbReference type="ChEBI" id="CHEBI:57451"/>
        <dbReference type="ChEBI" id="CHEBI:57453"/>
        <dbReference type="ChEBI" id="CHEBI:57783"/>
        <dbReference type="ChEBI" id="CHEBI:58349"/>
        <dbReference type="EC" id="1.5.1.3"/>
    </reaction>
</comment>
<dbReference type="PANTHER" id="PTHR48069">
    <property type="entry name" value="DIHYDROFOLATE REDUCTASE"/>
    <property type="match status" value="1"/>
</dbReference>
<dbReference type="GO" id="GO:0004146">
    <property type="term" value="F:dihydrofolate reductase activity"/>
    <property type="evidence" value="ECO:0007669"/>
    <property type="project" value="UniProtKB-EC"/>
</dbReference>
<dbReference type="GO" id="GO:0006730">
    <property type="term" value="P:one-carbon metabolic process"/>
    <property type="evidence" value="ECO:0007669"/>
    <property type="project" value="UniProtKB-KW"/>
</dbReference>
<gene>
    <name evidence="11" type="ORF">LT85_3340</name>
</gene>
<comment type="function">
    <text evidence="7 8">Key enzyme in folate metabolism. Catalyzes an essential reaction for de novo glycine and purine synthesis, and for DNA precursor synthesis.</text>
</comment>
<dbReference type="OrthoDB" id="9804315at2"/>
<dbReference type="PIRSF" id="PIRSF000194">
    <property type="entry name" value="DHFR"/>
    <property type="match status" value="1"/>
</dbReference>
<comment type="pathway">
    <text evidence="1 8">Cofactor biosynthesis; tetrahydrofolate biosynthesis; 5,6,7,8-tetrahydrofolate from 7,8-dihydrofolate: step 1/1.</text>
</comment>
<keyword evidence="5 8" id="KW-0521">NADP</keyword>
<keyword evidence="12" id="KW-1185">Reference proteome</keyword>
<dbReference type="GO" id="GO:0005829">
    <property type="term" value="C:cytosol"/>
    <property type="evidence" value="ECO:0007669"/>
    <property type="project" value="TreeGrafter"/>
</dbReference>
<sequence>MTTRLTIIVATDARNGIGIRNTLPWRLPEDLAHFKRTTSGHPIIMGRKTFESIGRPLPQRRNIVITRNPDWRHEGVESASSLAAAAALVGDAEAFIIGGAEIYAAAQDLTERQIVTEIQHNFDCDAFYPARDPLQWQEISRESHHSEANGFDYAFVVYQRRPAGSGEANS</sequence>
<dbReference type="PRINTS" id="PR00070">
    <property type="entry name" value="DHFR"/>
</dbReference>
<dbReference type="SUPFAM" id="SSF53597">
    <property type="entry name" value="Dihydrofolate reductase-like"/>
    <property type="match status" value="1"/>
</dbReference>
<dbReference type="GO" id="GO:0046654">
    <property type="term" value="P:tetrahydrofolate biosynthetic process"/>
    <property type="evidence" value="ECO:0007669"/>
    <property type="project" value="UniProtKB-UniPathway"/>
</dbReference>
<evidence type="ECO:0000259" key="10">
    <source>
        <dbReference type="PROSITE" id="PS51330"/>
    </source>
</evidence>
<dbReference type="InterPro" id="IPR017925">
    <property type="entry name" value="DHFR_CS"/>
</dbReference>
<keyword evidence="4 8" id="KW-0554">One-carbon metabolism</keyword>
<accession>A0A0A1FCL6</accession>
<dbReference type="Proteomes" id="UP000030302">
    <property type="component" value="Chromosome"/>
</dbReference>
<evidence type="ECO:0000256" key="8">
    <source>
        <dbReference type="PIRNR" id="PIRNR000194"/>
    </source>
</evidence>
<dbReference type="InterPro" id="IPR012259">
    <property type="entry name" value="DHFR"/>
</dbReference>
<dbReference type="Gene3D" id="3.40.430.10">
    <property type="entry name" value="Dihydrofolate Reductase, subunit A"/>
    <property type="match status" value="1"/>
</dbReference>
<evidence type="ECO:0000313" key="11">
    <source>
        <dbReference type="EMBL" id="AIY42498.1"/>
    </source>
</evidence>